<protein>
    <submittedName>
        <fullName evidence="4">DM13 domain-containing protein</fullName>
    </submittedName>
</protein>
<organism evidence="4 5">
    <name type="scientific">Streptomyces flavidovirens</name>
    <dbReference type="NCBI Taxonomy" id="67298"/>
    <lineage>
        <taxon>Bacteria</taxon>
        <taxon>Bacillati</taxon>
        <taxon>Actinomycetota</taxon>
        <taxon>Actinomycetes</taxon>
        <taxon>Kitasatosporales</taxon>
        <taxon>Streptomycetaceae</taxon>
        <taxon>Streptomyces</taxon>
    </lineage>
</organism>
<feature type="region of interest" description="Disordered" evidence="1">
    <location>
        <begin position="46"/>
        <end position="73"/>
    </location>
</feature>
<keyword evidence="2" id="KW-0812">Transmembrane</keyword>
<gene>
    <name evidence="4" type="ORF">ACFYWW_11885</name>
</gene>
<name>A0ABW6RD25_9ACTN</name>
<dbReference type="InterPro" id="IPR019545">
    <property type="entry name" value="DM13_domain"/>
</dbReference>
<feature type="compositionally biased region" description="Low complexity" evidence="1">
    <location>
        <begin position="62"/>
        <end position="73"/>
    </location>
</feature>
<proteinExistence type="predicted"/>
<evidence type="ECO:0000313" key="5">
    <source>
        <dbReference type="Proteomes" id="UP001601976"/>
    </source>
</evidence>
<dbReference type="PROSITE" id="PS51549">
    <property type="entry name" value="DM13"/>
    <property type="match status" value="1"/>
</dbReference>
<evidence type="ECO:0000256" key="1">
    <source>
        <dbReference type="SAM" id="MobiDB-lite"/>
    </source>
</evidence>
<feature type="domain" description="DM13" evidence="3">
    <location>
        <begin position="77"/>
        <end position="190"/>
    </location>
</feature>
<accession>A0ABW6RD25</accession>
<dbReference type="RefSeq" id="WP_355712097.1">
    <property type="nucleotide sequence ID" value="NZ_JBEXNP010000001.1"/>
</dbReference>
<keyword evidence="2" id="KW-0472">Membrane</keyword>
<dbReference type="EMBL" id="JBIAPK010000003">
    <property type="protein sequence ID" value="MFF3339414.1"/>
    <property type="molecule type" value="Genomic_DNA"/>
</dbReference>
<dbReference type="Pfam" id="PF10517">
    <property type="entry name" value="DM13"/>
    <property type="match status" value="1"/>
</dbReference>
<evidence type="ECO:0000256" key="2">
    <source>
        <dbReference type="SAM" id="Phobius"/>
    </source>
</evidence>
<keyword evidence="2" id="KW-1133">Transmembrane helix</keyword>
<dbReference type="Proteomes" id="UP001601976">
    <property type="component" value="Unassembled WGS sequence"/>
</dbReference>
<sequence length="194" mass="20685">MRRTLGKPVVIGVLLVGMVVAGVGLYWFQPWKLWVDDTVRDELPVAAPATPEPDATPDSEPDAPSTASTASTPPALRTLAAGTLISHEHSTTGTAKIIRLPDGTRTLRLENLDTSNGPDLRVWLTDAPVKEGKAGWHVFDDGKYVSLGKLKGNKGDQNYVLPADLDLKGLTSVSIWCDRFDVSFGAAELAAAPA</sequence>
<evidence type="ECO:0000259" key="3">
    <source>
        <dbReference type="PROSITE" id="PS51549"/>
    </source>
</evidence>
<comment type="caution">
    <text evidence="4">The sequence shown here is derived from an EMBL/GenBank/DDBJ whole genome shotgun (WGS) entry which is preliminary data.</text>
</comment>
<reference evidence="4 5" key="1">
    <citation type="submission" date="2024-10" db="EMBL/GenBank/DDBJ databases">
        <title>The Natural Products Discovery Center: Release of the First 8490 Sequenced Strains for Exploring Actinobacteria Biosynthetic Diversity.</title>
        <authorList>
            <person name="Kalkreuter E."/>
            <person name="Kautsar S.A."/>
            <person name="Yang D."/>
            <person name="Bader C.D."/>
            <person name="Teijaro C.N."/>
            <person name="Fluegel L."/>
            <person name="Davis C.M."/>
            <person name="Simpson J.R."/>
            <person name="Lauterbach L."/>
            <person name="Steele A.D."/>
            <person name="Gui C."/>
            <person name="Meng S."/>
            <person name="Li G."/>
            <person name="Viehrig K."/>
            <person name="Ye F."/>
            <person name="Su P."/>
            <person name="Kiefer A.F."/>
            <person name="Nichols A."/>
            <person name="Cepeda A.J."/>
            <person name="Yan W."/>
            <person name="Fan B."/>
            <person name="Jiang Y."/>
            <person name="Adhikari A."/>
            <person name="Zheng C.-J."/>
            <person name="Schuster L."/>
            <person name="Cowan T.M."/>
            <person name="Smanski M.J."/>
            <person name="Chevrette M.G."/>
            <person name="De Carvalho L.P.S."/>
            <person name="Shen B."/>
        </authorList>
    </citation>
    <scope>NUCLEOTIDE SEQUENCE [LARGE SCALE GENOMIC DNA]</scope>
    <source>
        <strain evidence="4 5">NPDC003029</strain>
    </source>
</reference>
<feature type="transmembrane region" description="Helical" evidence="2">
    <location>
        <begin position="9"/>
        <end position="28"/>
    </location>
</feature>
<evidence type="ECO:0000313" key="4">
    <source>
        <dbReference type="EMBL" id="MFF3339414.1"/>
    </source>
</evidence>
<keyword evidence="5" id="KW-1185">Reference proteome</keyword>